<dbReference type="EMBL" id="DS989847">
    <property type="protein sequence ID" value="EDX75908.1"/>
    <property type="molecule type" value="Genomic_DNA"/>
</dbReference>
<gene>
    <name evidence="1" type="ORF">MC7420_5342</name>
</gene>
<dbReference type="Proteomes" id="UP000003835">
    <property type="component" value="Unassembled WGS sequence"/>
</dbReference>
<accession>B4VPR8</accession>
<evidence type="ECO:0000313" key="1">
    <source>
        <dbReference type="EMBL" id="EDX75908.1"/>
    </source>
</evidence>
<name>B4VPR8_9CYAN</name>
<dbReference type="HOGENOM" id="CLU_3287974_0_0_3"/>
<protein>
    <submittedName>
        <fullName evidence="1">Uncharacterized protein</fullName>
    </submittedName>
</protein>
<sequence>MGAYCEQCLRRAWANLQSLKLGSMMKLAHSSDNVNYENAF</sequence>
<evidence type="ECO:0000313" key="2">
    <source>
        <dbReference type="Proteomes" id="UP000003835"/>
    </source>
</evidence>
<proteinExistence type="predicted"/>
<dbReference type="AlphaFoldDB" id="B4VPR8"/>
<reference evidence="1 2" key="1">
    <citation type="submission" date="2008-07" db="EMBL/GenBank/DDBJ databases">
        <authorList>
            <person name="Tandeau de Marsac N."/>
            <person name="Ferriera S."/>
            <person name="Johnson J."/>
            <person name="Kravitz S."/>
            <person name="Beeson K."/>
            <person name="Sutton G."/>
            <person name="Rogers Y.-H."/>
            <person name="Friedman R."/>
            <person name="Frazier M."/>
            <person name="Venter J.C."/>
        </authorList>
    </citation>
    <scope>NUCLEOTIDE SEQUENCE [LARGE SCALE GENOMIC DNA]</scope>
    <source>
        <strain evidence="1 2">PCC 7420</strain>
    </source>
</reference>
<keyword evidence="2" id="KW-1185">Reference proteome</keyword>
<organism evidence="1 2">
    <name type="scientific">Coleofasciculus chthonoplastes PCC 7420</name>
    <dbReference type="NCBI Taxonomy" id="118168"/>
    <lineage>
        <taxon>Bacteria</taxon>
        <taxon>Bacillati</taxon>
        <taxon>Cyanobacteriota</taxon>
        <taxon>Cyanophyceae</taxon>
        <taxon>Coleofasciculales</taxon>
        <taxon>Coleofasciculaceae</taxon>
        <taxon>Coleofasciculus</taxon>
    </lineage>
</organism>